<keyword evidence="3" id="KW-1185">Reference proteome</keyword>
<feature type="region of interest" description="Disordered" evidence="1">
    <location>
        <begin position="324"/>
        <end position="453"/>
    </location>
</feature>
<sequence>MKDRHSRRRPFAAWIKKVANLKSSAHAPALSKPKKASHVKNNPYPESGHFHRPAPAASANGHLSFSEPVSYREGYDSDVTTDDARDRPAKSAAPTVATNPDTVYSEAGHSKAETSNTRGGAVSSHDGGGNSTFSSPNHSERSLTTTLTTIQSTTPSGLLNSQQVTANNQNLHPLVQFSHQYPVSPASAVPAHLQPHPHTYQAATAGNILSDNASIMTLASSSKRRRRNSLDTNASVRALAPSSVWGGSRESLPLSVLSGNVDTASTTAGTSAGIYQAQNRPGVGGVASAERASVYSSSGVTAPALPSERNSYYAAKHGADTGSVRSGLLGHGRADSQSLSGSMHANNASAPTGSPLASPVHTATPGPPGLLGSRRSSNRKEDYDIKDDDVVGEESEPDCARDRENDVKPDAMVNGDDAKADGASSPSGRASTPATADSPENKEEGVKSDKDSA</sequence>
<feature type="compositionally biased region" description="Basic and acidic residues" evidence="1">
    <location>
        <begin position="398"/>
        <end position="409"/>
    </location>
</feature>
<dbReference type="Proteomes" id="UP001492380">
    <property type="component" value="Unassembled WGS sequence"/>
</dbReference>
<name>A0ABR1YBM9_9PEZI</name>
<evidence type="ECO:0000313" key="2">
    <source>
        <dbReference type="EMBL" id="KAK8224713.1"/>
    </source>
</evidence>
<gene>
    <name evidence="2" type="ORF">HDK90DRAFT_89886</name>
</gene>
<reference evidence="2 3" key="1">
    <citation type="submission" date="2024-04" db="EMBL/GenBank/DDBJ databases">
        <title>Phyllosticta paracitricarpa is synonymous to the EU quarantine fungus P. citricarpa based on phylogenomic analyses.</title>
        <authorList>
            <consortium name="Lawrence Berkeley National Laboratory"/>
            <person name="Van Ingen-Buijs V.A."/>
            <person name="Van Westerhoven A.C."/>
            <person name="Haridas S."/>
            <person name="Skiadas P."/>
            <person name="Martin F."/>
            <person name="Groenewald J.Z."/>
            <person name="Crous P.W."/>
            <person name="Seidl M.F."/>
        </authorList>
    </citation>
    <scope>NUCLEOTIDE SEQUENCE [LARGE SCALE GENOMIC DNA]</scope>
    <source>
        <strain evidence="2 3">CBS 123374</strain>
    </source>
</reference>
<evidence type="ECO:0000313" key="3">
    <source>
        <dbReference type="Proteomes" id="UP001492380"/>
    </source>
</evidence>
<feature type="region of interest" description="Disordered" evidence="1">
    <location>
        <begin position="22"/>
        <end position="144"/>
    </location>
</feature>
<feature type="compositionally biased region" description="Polar residues" evidence="1">
    <location>
        <begin position="335"/>
        <end position="352"/>
    </location>
</feature>
<proteinExistence type="predicted"/>
<dbReference type="EMBL" id="JBBWRZ010000012">
    <property type="protein sequence ID" value="KAK8224713.1"/>
    <property type="molecule type" value="Genomic_DNA"/>
</dbReference>
<accession>A0ABR1YBM9</accession>
<feature type="compositionally biased region" description="Polar residues" evidence="1">
    <location>
        <begin position="424"/>
        <end position="435"/>
    </location>
</feature>
<protein>
    <submittedName>
        <fullName evidence="2">Uncharacterized protein</fullName>
    </submittedName>
</protein>
<organism evidence="2 3">
    <name type="scientific">Phyllosticta capitalensis</name>
    <dbReference type="NCBI Taxonomy" id="121624"/>
    <lineage>
        <taxon>Eukaryota</taxon>
        <taxon>Fungi</taxon>
        <taxon>Dikarya</taxon>
        <taxon>Ascomycota</taxon>
        <taxon>Pezizomycotina</taxon>
        <taxon>Dothideomycetes</taxon>
        <taxon>Dothideomycetes incertae sedis</taxon>
        <taxon>Botryosphaeriales</taxon>
        <taxon>Phyllostictaceae</taxon>
        <taxon>Phyllosticta</taxon>
    </lineage>
</organism>
<feature type="compositionally biased region" description="Acidic residues" evidence="1">
    <location>
        <begin position="384"/>
        <end position="397"/>
    </location>
</feature>
<evidence type="ECO:0000256" key="1">
    <source>
        <dbReference type="SAM" id="MobiDB-lite"/>
    </source>
</evidence>
<comment type="caution">
    <text evidence="2">The sequence shown here is derived from an EMBL/GenBank/DDBJ whole genome shotgun (WGS) entry which is preliminary data.</text>
</comment>
<feature type="compositionally biased region" description="Basic and acidic residues" evidence="1">
    <location>
        <begin position="439"/>
        <end position="453"/>
    </location>
</feature>